<dbReference type="Proteomes" id="UP000466442">
    <property type="component" value="Unassembled WGS sequence"/>
</dbReference>
<dbReference type="SMART" id="SM00343">
    <property type="entry name" value="ZnF_C2HC"/>
    <property type="match status" value="2"/>
</dbReference>
<comment type="caution">
    <text evidence="4">The sequence shown here is derived from an EMBL/GenBank/DDBJ whole genome shotgun (WGS) entry which is preliminary data.</text>
</comment>
<dbReference type="GO" id="GO:0003676">
    <property type="term" value="F:nucleic acid binding"/>
    <property type="evidence" value="ECO:0007669"/>
    <property type="project" value="InterPro"/>
</dbReference>
<keyword evidence="1" id="KW-0479">Metal-binding</keyword>
<name>A0A8S9WM99_APOLU</name>
<dbReference type="InterPro" id="IPR001878">
    <property type="entry name" value="Znf_CCHC"/>
</dbReference>
<evidence type="ECO:0000313" key="5">
    <source>
        <dbReference type="Proteomes" id="UP000466442"/>
    </source>
</evidence>
<dbReference type="SUPFAM" id="SSF57756">
    <property type="entry name" value="Retrovirus zinc finger-like domains"/>
    <property type="match status" value="1"/>
</dbReference>
<evidence type="ECO:0000313" key="4">
    <source>
        <dbReference type="EMBL" id="KAF6197391.1"/>
    </source>
</evidence>
<dbReference type="OrthoDB" id="6605717at2759"/>
<dbReference type="GO" id="GO:0008270">
    <property type="term" value="F:zinc ion binding"/>
    <property type="evidence" value="ECO:0007669"/>
    <property type="project" value="UniProtKB-KW"/>
</dbReference>
<dbReference type="Gene3D" id="4.10.60.10">
    <property type="entry name" value="Zinc finger, CCHC-type"/>
    <property type="match status" value="1"/>
</dbReference>
<dbReference type="PROSITE" id="PS50158">
    <property type="entry name" value="ZF_CCHC"/>
    <property type="match status" value="1"/>
</dbReference>
<keyword evidence="1" id="KW-0862">Zinc</keyword>
<evidence type="ECO:0000259" key="3">
    <source>
        <dbReference type="PROSITE" id="PS50158"/>
    </source>
</evidence>
<feature type="compositionally biased region" description="Polar residues" evidence="2">
    <location>
        <begin position="8"/>
        <end position="21"/>
    </location>
</feature>
<accession>A0A8S9WM99</accession>
<evidence type="ECO:0000256" key="2">
    <source>
        <dbReference type="SAM" id="MobiDB-lite"/>
    </source>
</evidence>
<keyword evidence="5" id="KW-1185">Reference proteome</keyword>
<protein>
    <recommendedName>
        <fullName evidence="3">CCHC-type domain-containing protein</fullName>
    </recommendedName>
</protein>
<organism evidence="4 5">
    <name type="scientific">Apolygus lucorum</name>
    <name type="common">Small green plant bug</name>
    <name type="synonym">Lygocoris lucorum</name>
    <dbReference type="NCBI Taxonomy" id="248454"/>
    <lineage>
        <taxon>Eukaryota</taxon>
        <taxon>Metazoa</taxon>
        <taxon>Ecdysozoa</taxon>
        <taxon>Arthropoda</taxon>
        <taxon>Hexapoda</taxon>
        <taxon>Insecta</taxon>
        <taxon>Pterygota</taxon>
        <taxon>Neoptera</taxon>
        <taxon>Paraneoptera</taxon>
        <taxon>Hemiptera</taxon>
        <taxon>Heteroptera</taxon>
        <taxon>Panheteroptera</taxon>
        <taxon>Cimicomorpha</taxon>
        <taxon>Miridae</taxon>
        <taxon>Mirini</taxon>
        <taxon>Apolygus</taxon>
    </lineage>
</organism>
<feature type="region of interest" description="Disordered" evidence="2">
    <location>
        <begin position="1"/>
        <end position="59"/>
    </location>
</feature>
<dbReference type="InterPro" id="IPR036875">
    <property type="entry name" value="Znf_CCHC_sf"/>
</dbReference>
<keyword evidence="1" id="KW-0863">Zinc-finger</keyword>
<dbReference type="EMBL" id="WIXP02000099">
    <property type="protein sequence ID" value="KAF6197391.1"/>
    <property type="molecule type" value="Genomic_DNA"/>
</dbReference>
<gene>
    <name evidence="4" type="ORF">GE061_020249</name>
</gene>
<evidence type="ECO:0000256" key="1">
    <source>
        <dbReference type="PROSITE-ProRule" id="PRU00047"/>
    </source>
</evidence>
<reference evidence="4" key="1">
    <citation type="journal article" date="2021" name="Mol. Ecol. Resour.">
        <title>Apolygus lucorum genome provides insights into omnivorousness and mesophyll feeding.</title>
        <authorList>
            <person name="Liu Y."/>
            <person name="Liu H."/>
            <person name="Wang H."/>
            <person name="Huang T."/>
            <person name="Liu B."/>
            <person name="Yang B."/>
            <person name="Yin L."/>
            <person name="Li B."/>
            <person name="Zhang Y."/>
            <person name="Zhang S."/>
            <person name="Jiang F."/>
            <person name="Zhang X."/>
            <person name="Ren Y."/>
            <person name="Wang B."/>
            <person name="Wang S."/>
            <person name="Lu Y."/>
            <person name="Wu K."/>
            <person name="Fan W."/>
            <person name="Wang G."/>
        </authorList>
    </citation>
    <scope>NUCLEOTIDE SEQUENCE</scope>
    <source>
        <strain evidence="4">12Hb</strain>
    </source>
</reference>
<proteinExistence type="predicted"/>
<dbReference type="AlphaFoldDB" id="A0A8S9WM99"/>
<feature type="domain" description="CCHC-type" evidence="3">
    <location>
        <begin position="430"/>
        <end position="444"/>
    </location>
</feature>
<sequence>MVLRTPPQGGSAQVHAPTQQEDFPMIGGQHSASSQHTLVGKSEGNVGKKRRRDDSPMRHVGDHMKEIVSGVEEVCSFLQAPESKINKVKAAALCELLSNVISCASELHGLAAYYAGQYSAVKEVLEGHLAGRARAMDTNEGRMEESTRPSLSPLMRVVEEIKRDVSGGYSTPVMNSVGKMERRIAEQSQRLNQLLDHQSKSYRDAATNSGSGAWTMVGRRGQVGAPMGSPHVSSHTLDGPVHIAQVRADLRARIKEKGGPQPSKATHTFLVTGAEGDRDVMRKLSTGINPKDLGLDIKSSRSTMGGGVVVEVNGPVNIKSLQDNDVIRSMGFTVREAPRKLPRILVHGVPSSFTADELQAEFWKSCSAEGDWKERKAEFLPIHKAGPRGLPETKWVIEVSQAVRAMIVGEGKIRLGWIICRVVDHVSVSRCYKCQKFGHVAKGCNRDEICGWCSEKNHSFKDCPTRDQPACCTNCKEAGRPNQHDAGSLGCPSYRIAIENQVRLTDYGKHE</sequence>